<dbReference type="HOGENOM" id="CLU_021051_0_0_1"/>
<accession>A0A0B1P201</accession>
<feature type="transmembrane region" description="Helical" evidence="8">
    <location>
        <begin position="145"/>
        <end position="164"/>
    </location>
</feature>
<gene>
    <name evidence="10" type="ORF">EV44_g4802</name>
</gene>
<dbReference type="GO" id="GO:0016020">
    <property type="term" value="C:membrane"/>
    <property type="evidence" value="ECO:0007669"/>
    <property type="project" value="UniProtKB-SubCell"/>
</dbReference>
<dbReference type="InterPro" id="IPR032805">
    <property type="entry name" value="Wax_synthase_dom"/>
</dbReference>
<evidence type="ECO:0000313" key="11">
    <source>
        <dbReference type="Proteomes" id="UP000030854"/>
    </source>
</evidence>
<evidence type="ECO:0000256" key="1">
    <source>
        <dbReference type="ARBA" id="ARBA00004141"/>
    </source>
</evidence>
<feature type="transmembrane region" description="Helical" evidence="8">
    <location>
        <begin position="374"/>
        <end position="394"/>
    </location>
</feature>
<evidence type="ECO:0000259" key="9">
    <source>
        <dbReference type="Pfam" id="PF13813"/>
    </source>
</evidence>
<dbReference type="GO" id="GO:0006629">
    <property type="term" value="P:lipid metabolic process"/>
    <property type="evidence" value="ECO:0007669"/>
    <property type="project" value="InterPro"/>
</dbReference>
<reference evidence="10 11" key="1">
    <citation type="journal article" date="2014" name="BMC Genomics">
        <title>Adaptive genomic structural variation in the grape powdery mildew pathogen, Erysiphe necator.</title>
        <authorList>
            <person name="Jones L."/>
            <person name="Riaz S."/>
            <person name="Morales-Cruz A."/>
            <person name="Amrine K.C."/>
            <person name="McGuire B."/>
            <person name="Gubler W.D."/>
            <person name="Walker M.A."/>
            <person name="Cantu D."/>
        </authorList>
    </citation>
    <scope>NUCLEOTIDE SEQUENCE [LARGE SCALE GENOMIC DNA]</scope>
    <source>
        <strain evidence="11">c</strain>
    </source>
</reference>
<feature type="domain" description="Wax synthase" evidence="9">
    <location>
        <begin position="239"/>
        <end position="321"/>
    </location>
</feature>
<keyword evidence="5 8" id="KW-1133">Transmembrane helix</keyword>
<evidence type="ECO:0000256" key="8">
    <source>
        <dbReference type="SAM" id="Phobius"/>
    </source>
</evidence>
<feature type="region of interest" description="Disordered" evidence="7">
    <location>
        <begin position="114"/>
        <end position="134"/>
    </location>
</feature>
<keyword evidence="11" id="KW-1185">Reference proteome</keyword>
<dbReference type="EMBL" id="JNVN01003001">
    <property type="protein sequence ID" value="KHJ31315.1"/>
    <property type="molecule type" value="Genomic_DNA"/>
</dbReference>
<proteinExistence type="inferred from homology"/>
<dbReference type="Proteomes" id="UP000030854">
    <property type="component" value="Unassembled WGS sequence"/>
</dbReference>
<comment type="subcellular location">
    <subcellularLocation>
        <location evidence="1">Membrane</location>
        <topology evidence="1">Multi-pass membrane protein</topology>
    </subcellularLocation>
</comment>
<keyword evidence="3" id="KW-0808">Transferase</keyword>
<evidence type="ECO:0000256" key="6">
    <source>
        <dbReference type="ARBA" id="ARBA00023136"/>
    </source>
</evidence>
<keyword evidence="6 8" id="KW-0472">Membrane</keyword>
<evidence type="ECO:0000256" key="7">
    <source>
        <dbReference type="SAM" id="MobiDB-lite"/>
    </source>
</evidence>
<name>A0A0B1P201_UNCNE</name>
<organism evidence="10 11">
    <name type="scientific">Uncinula necator</name>
    <name type="common">Grape powdery mildew</name>
    <dbReference type="NCBI Taxonomy" id="52586"/>
    <lineage>
        <taxon>Eukaryota</taxon>
        <taxon>Fungi</taxon>
        <taxon>Dikarya</taxon>
        <taxon>Ascomycota</taxon>
        <taxon>Pezizomycotina</taxon>
        <taxon>Leotiomycetes</taxon>
        <taxon>Erysiphales</taxon>
        <taxon>Erysiphaceae</taxon>
        <taxon>Erysiphe</taxon>
    </lineage>
</organism>
<keyword evidence="4 8" id="KW-0812">Transmembrane</keyword>
<dbReference type="GO" id="GO:0008374">
    <property type="term" value="F:O-acyltransferase activity"/>
    <property type="evidence" value="ECO:0007669"/>
    <property type="project" value="InterPro"/>
</dbReference>
<dbReference type="AlphaFoldDB" id="A0A0B1P201"/>
<protein>
    <recommendedName>
        <fullName evidence="9">Wax synthase domain-containing protein</fullName>
    </recommendedName>
</protein>
<feature type="compositionally biased region" description="Polar residues" evidence="7">
    <location>
        <begin position="125"/>
        <end position="134"/>
    </location>
</feature>
<dbReference type="OMA" id="DANWICW"/>
<feature type="transmembrane region" description="Helical" evidence="8">
    <location>
        <begin position="184"/>
        <end position="203"/>
    </location>
</feature>
<dbReference type="Pfam" id="PF13813">
    <property type="entry name" value="MBOAT_2"/>
    <property type="match status" value="1"/>
</dbReference>
<feature type="compositionally biased region" description="Basic and acidic residues" evidence="7">
    <location>
        <begin position="38"/>
        <end position="52"/>
    </location>
</feature>
<comment type="similarity">
    <text evidence="2">Belongs to the wax synthase family.</text>
</comment>
<dbReference type="InterPro" id="IPR044851">
    <property type="entry name" value="Wax_synthase"/>
</dbReference>
<evidence type="ECO:0000313" key="10">
    <source>
        <dbReference type="EMBL" id="KHJ31315.1"/>
    </source>
</evidence>
<feature type="transmembrane region" description="Helical" evidence="8">
    <location>
        <begin position="287"/>
        <end position="306"/>
    </location>
</feature>
<evidence type="ECO:0000256" key="3">
    <source>
        <dbReference type="ARBA" id="ARBA00022679"/>
    </source>
</evidence>
<sequence length="426" mass="49487">MWIWTWLIFKRPQWDAKRVERRRVRVIKDVKKVPISEKTASKEEENSKKSADDTNLLPSENSNKETYEYFWQSYPDDLRERISWVLDLLLNYRGPGWDWSVPIVRTLTPETLSKLENPPKDEANSKNSSAPRKCNNSSCEIIREIFLLIFCYLLLDVLWVLMMQDPYFKFGPTTYELPSHLKNLNPYVLYLYRLTLTGTIIITSMRTGYAIFNNFVIHVLGSKVLGLRGEPWYYNQVWGDFSNVFDRGLGGLWGNFWHQTFRNFFTAPTSYLLKKGYIKPGKFTTKLTGLAFAFILSGLLHYASMFTVFGDAYPSNEILFFGLQGVGVAIQSSLSKAFSPLIVKLPARIRQIGNFIFTLAWFYLTGWLESDNVGRSGVLLIPLVPFSPLIYFGLGEPDANWICWESFNYMWYTGKNWFDSGFFIYA</sequence>
<comment type="caution">
    <text evidence="10">The sequence shown here is derived from an EMBL/GenBank/DDBJ whole genome shotgun (WGS) entry which is preliminary data.</text>
</comment>
<dbReference type="STRING" id="52586.A0A0B1P201"/>
<dbReference type="PANTHER" id="PTHR31595:SF67">
    <property type="entry name" value="WAX SYNTHASE DOMAIN-CONTAINING PROTEIN"/>
    <property type="match status" value="1"/>
</dbReference>
<feature type="transmembrane region" description="Helical" evidence="8">
    <location>
        <begin position="351"/>
        <end position="368"/>
    </location>
</feature>
<evidence type="ECO:0000256" key="4">
    <source>
        <dbReference type="ARBA" id="ARBA00022692"/>
    </source>
</evidence>
<evidence type="ECO:0000256" key="5">
    <source>
        <dbReference type="ARBA" id="ARBA00022989"/>
    </source>
</evidence>
<feature type="region of interest" description="Disordered" evidence="7">
    <location>
        <begin position="38"/>
        <end position="60"/>
    </location>
</feature>
<dbReference type="PANTHER" id="PTHR31595">
    <property type="entry name" value="LONG-CHAIN-ALCOHOL O-FATTY-ACYLTRANSFERASE 3-RELATED"/>
    <property type="match status" value="1"/>
</dbReference>
<evidence type="ECO:0000256" key="2">
    <source>
        <dbReference type="ARBA" id="ARBA00007282"/>
    </source>
</evidence>